<name>A0A6L7HTA3_9GAMM</name>
<proteinExistence type="inferred from homology"/>
<comment type="similarity">
    <text evidence="4">Belongs to the HypA/HybF family.</text>
</comment>
<protein>
    <recommendedName>
        <fullName evidence="4">Hydrogenase maturation factor HypA</fullName>
    </recommendedName>
</protein>
<evidence type="ECO:0000256" key="1">
    <source>
        <dbReference type="ARBA" id="ARBA00022596"/>
    </source>
</evidence>
<keyword evidence="6" id="KW-1185">Reference proteome</keyword>
<dbReference type="GO" id="GO:0051604">
    <property type="term" value="P:protein maturation"/>
    <property type="evidence" value="ECO:0007669"/>
    <property type="project" value="InterPro"/>
</dbReference>
<feature type="binding site" evidence="4">
    <location>
        <position position="76"/>
    </location>
    <ligand>
        <name>Zn(2+)</name>
        <dbReference type="ChEBI" id="CHEBI:29105"/>
    </ligand>
</feature>
<dbReference type="PANTHER" id="PTHR34535:SF3">
    <property type="entry name" value="HYDROGENASE MATURATION FACTOR HYPA"/>
    <property type="match status" value="1"/>
</dbReference>
<evidence type="ECO:0000256" key="2">
    <source>
        <dbReference type="ARBA" id="ARBA00022723"/>
    </source>
</evidence>
<evidence type="ECO:0000313" key="5">
    <source>
        <dbReference type="EMBL" id="MXR67140.1"/>
    </source>
</evidence>
<dbReference type="HAMAP" id="MF_00213">
    <property type="entry name" value="HypA_HybF"/>
    <property type="match status" value="1"/>
</dbReference>
<dbReference type="PIRSF" id="PIRSF004761">
    <property type="entry name" value="Hydrgn_mat_HypA"/>
    <property type="match status" value="1"/>
</dbReference>
<feature type="binding site" evidence="4">
    <location>
        <position position="2"/>
    </location>
    <ligand>
        <name>Ni(2+)</name>
        <dbReference type="ChEBI" id="CHEBI:49786"/>
    </ligand>
</feature>
<dbReference type="Gene3D" id="3.30.2320.80">
    <property type="match status" value="1"/>
</dbReference>
<comment type="function">
    <text evidence="4">Involved in the maturation of [NiFe] hydrogenases. Required for nickel insertion into the metal center of the hydrogenase.</text>
</comment>
<dbReference type="NCBIfam" id="NF001839">
    <property type="entry name" value="PRK00564.1"/>
    <property type="match status" value="1"/>
</dbReference>
<gene>
    <name evidence="4 5" type="primary">hypA</name>
    <name evidence="5" type="ORF">GNT65_00340</name>
</gene>
<evidence type="ECO:0000256" key="4">
    <source>
        <dbReference type="HAMAP-Rule" id="MF_00213"/>
    </source>
</evidence>
<keyword evidence="1 4" id="KW-0533">Nickel</keyword>
<sequence>MHEYSIVTALLEQCEQHAIANQASRITKVVIKIGVLSGVEPALLATAFETFKLEGRAREAELEILHQELVLECQACQSTHTIKERSVICPSCHSYETRIIEGEELLLMQLELETDE</sequence>
<dbReference type="EMBL" id="WRPA01000001">
    <property type="protein sequence ID" value="MXR67140.1"/>
    <property type="molecule type" value="Genomic_DNA"/>
</dbReference>
<feature type="binding site" evidence="4">
    <location>
        <position position="92"/>
    </location>
    <ligand>
        <name>Zn(2+)</name>
        <dbReference type="ChEBI" id="CHEBI:29105"/>
    </ligand>
</feature>
<keyword evidence="3 4" id="KW-0862">Zinc</keyword>
<reference evidence="5 6" key="1">
    <citation type="submission" date="2019-12" db="EMBL/GenBank/DDBJ databases">
        <title>Shewanella insulae sp. nov., isolated from a tidal flat.</title>
        <authorList>
            <person name="Yoon J.-H."/>
        </authorList>
    </citation>
    <scope>NUCLEOTIDE SEQUENCE [LARGE SCALE GENOMIC DNA]</scope>
    <source>
        <strain evidence="5 6">JBTF-M18</strain>
    </source>
</reference>
<accession>A0A6L7HTA3</accession>
<dbReference type="Proteomes" id="UP000474778">
    <property type="component" value="Unassembled WGS sequence"/>
</dbReference>
<dbReference type="InterPro" id="IPR000688">
    <property type="entry name" value="HypA/HybF"/>
</dbReference>
<comment type="caution">
    <text evidence="5">The sequence shown here is derived from an EMBL/GenBank/DDBJ whole genome shotgun (WGS) entry which is preliminary data.</text>
</comment>
<feature type="binding site" evidence="4">
    <location>
        <position position="73"/>
    </location>
    <ligand>
        <name>Zn(2+)</name>
        <dbReference type="ChEBI" id="CHEBI:29105"/>
    </ligand>
</feature>
<dbReference type="RefSeq" id="WP_160793163.1">
    <property type="nucleotide sequence ID" value="NZ_CANMWR010000012.1"/>
</dbReference>
<dbReference type="Pfam" id="PF01155">
    <property type="entry name" value="HypA"/>
    <property type="match status" value="1"/>
</dbReference>
<dbReference type="GO" id="GO:0008270">
    <property type="term" value="F:zinc ion binding"/>
    <property type="evidence" value="ECO:0007669"/>
    <property type="project" value="UniProtKB-UniRule"/>
</dbReference>
<evidence type="ECO:0000313" key="6">
    <source>
        <dbReference type="Proteomes" id="UP000474778"/>
    </source>
</evidence>
<evidence type="ECO:0000256" key="3">
    <source>
        <dbReference type="ARBA" id="ARBA00022833"/>
    </source>
</evidence>
<dbReference type="PANTHER" id="PTHR34535">
    <property type="entry name" value="HYDROGENASE MATURATION FACTOR HYPA"/>
    <property type="match status" value="1"/>
</dbReference>
<feature type="binding site" evidence="4">
    <location>
        <position position="89"/>
    </location>
    <ligand>
        <name>Zn(2+)</name>
        <dbReference type="ChEBI" id="CHEBI:29105"/>
    </ligand>
</feature>
<organism evidence="5 6">
    <name type="scientific">Shewanella insulae</name>
    <dbReference type="NCBI Taxonomy" id="2681496"/>
    <lineage>
        <taxon>Bacteria</taxon>
        <taxon>Pseudomonadati</taxon>
        <taxon>Pseudomonadota</taxon>
        <taxon>Gammaproteobacteria</taxon>
        <taxon>Alteromonadales</taxon>
        <taxon>Shewanellaceae</taxon>
        <taxon>Shewanella</taxon>
    </lineage>
</organism>
<dbReference type="GO" id="GO:0016151">
    <property type="term" value="F:nickel cation binding"/>
    <property type="evidence" value="ECO:0007669"/>
    <property type="project" value="UniProtKB-UniRule"/>
</dbReference>
<keyword evidence="2 4" id="KW-0479">Metal-binding</keyword>
<dbReference type="AlphaFoldDB" id="A0A6L7HTA3"/>